<dbReference type="Gene3D" id="2.30.40.10">
    <property type="entry name" value="Urease, subunit C, domain 1"/>
    <property type="match status" value="1"/>
</dbReference>
<evidence type="ECO:0000259" key="1">
    <source>
        <dbReference type="Pfam" id="PF07969"/>
    </source>
</evidence>
<organism evidence="2 3">
    <name type="scientific">Galactobacter valiniphilus</name>
    <dbReference type="NCBI Taxonomy" id="2676122"/>
    <lineage>
        <taxon>Bacteria</taxon>
        <taxon>Bacillati</taxon>
        <taxon>Actinomycetota</taxon>
        <taxon>Actinomycetes</taxon>
        <taxon>Micrococcales</taxon>
        <taxon>Micrococcaceae</taxon>
        <taxon>Galactobacter</taxon>
    </lineage>
</organism>
<sequence>MSGRAPAGPPGATGSPPAAAPLLLDGVRSWVAPCAGEPARRAEAVLIRDGRIAWAGRSADAPRDAGTRVIGADGAVLLAAFVDGHAHVTETGRALASLDVSAVRGAGELLAAVAALARTAPAGALLLGHGWDESTWADPLLPTPEQLEAAAGGREVFLSRIDVHAGLASAGLLARAGYASDALLEEADHAAVRALATVTGPDETRALQRRALRHFASSGHAAVTEMAAPHVSGEDDLRLLLAPAAEPEPVPTVYAYWARLVESEEHARAELAAWGGALSGLGGDLSIDGSLGARTAALRAPYTDAPHTRGELLLEPPAIAAHVIACTLAGTQAAFHAIGDAAVEAAVEGFRLASLAVGEERLRRARHRVEHLEGVDAPEARSLAAWGVHASVQPRFDELWGFPGDLYEQRLGRERAGALNPFGSLVAAGAPLAFGSDTPVTGAAPWRSILAALRHHHPDERLGALAAVRAHTAGGYAAARAAEGGRGTLAVGAPASLALWEAPDVGPGEAGDDPVPAILGLAEARATRCLLTLADGAVLHSA</sequence>
<dbReference type="InterPro" id="IPR032466">
    <property type="entry name" value="Metal_Hydrolase"/>
</dbReference>
<accession>A0A399JAU6</accession>
<dbReference type="Pfam" id="PF07969">
    <property type="entry name" value="Amidohydro_3"/>
    <property type="match status" value="1"/>
</dbReference>
<keyword evidence="3" id="KW-1185">Reference proteome</keyword>
<evidence type="ECO:0000313" key="3">
    <source>
        <dbReference type="Proteomes" id="UP000265419"/>
    </source>
</evidence>
<evidence type="ECO:0000313" key="2">
    <source>
        <dbReference type="EMBL" id="RII42180.1"/>
    </source>
</evidence>
<gene>
    <name evidence="2" type="ORF">DWB68_08925</name>
</gene>
<protein>
    <submittedName>
        <fullName evidence="2">Amidohydrolase</fullName>
    </submittedName>
</protein>
<dbReference type="Gene3D" id="3.20.20.140">
    <property type="entry name" value="Metal-dependent hydrolases"/>
    <property type="match status" value="1"/>
</dbReference>
<dbReference type="InterPro" id="IPR013108">
    <property type="entry name" value="Amidohydro_3"/>
</dbReference>
<dbReference type="PANTHER" id="PTHR22642">
    <property type="entry name" value="IMIDAZOLONEPROPIONASE"/>
    <property type="match status" value="1"/>
</dbReference>
<dbReference type="SUPFAM" id="SSF51338">
    <property type="entry name" value="Composite domain of metallo-dependent hydrolases"/>
    <property type="match status" value="1"/>
</dbReference>
<proteinExistence type="predicted"/>
<dbReference type="RefSeq" id="WP_119424788.1">
    <property type="nucleotide sequence ID" value="NZ_QQXK01000015.1"/>
</dbReference>
<dbReference type="AlphaFoldDB" id="A0A399JAU6"/>
<feature type="domain" description="Amidohydrolase 3" evidence="1">
    <location>
        <begin position="68"/>
        <end position="539"/>
    </location>
</feature>
<name>A0A399JAU6_9MICC</name>
<dbReference type="PANTHER" id="PTHR22642:SF2">
    <property type="entry name" value="PROTEIN LONG AFTER FAR-RED 3"/>
    <property type="match status" value="1"/>
</dbReference>
<comment type="caution">
    <text evidence="2">The sequence shown here is derived from an EMBL/GenBank/DDBJ whole genome shotgun (WGS) entry which is preliminary data.</text>
</comment>
<dbReference type="GO" id="GO:0016810">
    <property type="term" value="F:hydrolase activity, acting on carbon-nitrogen (but not peptide) bonds"/>
    <property type="evidence" value="ECO:0007669"/>
    <property type="project" value="InterPro"/>
</dbReference>
<keyword evidence="2" id="KW-0378">Hydrolase</keyword>
<dbReference type="InterPro" id="IPR011059">
    <property type="entry name" value="Metal-dep_hydrolase_composite"/>
</dbReference>
<dbReference type="EMBL" id="QQXK01000015">
    <property type="protein sequence ID" value="RII42180.1"/>
    <property type="molecule type" value="Genomic_DNA"/>
</dbReference>
<dbReference type="Proteomes" id="UP000265419">
    <property type="component" value="Unassembled WGS sequence"/>
</dbReference>
<dbReference type="SUPFAM" id="SSF51556">
    <property type="entry name" value="Metallo-dependent hydrolases"/>
    <property type="match status" value="1"/>
</dbReference>
<reference evidence="2 3" key="1">
    <citation type="submission" date="2018-07" db="EMBL/GenBank/DDBJ databases">
        <title>Arthrobacter sp. nov., isolated from raw cow's milk with high bacterial count.</title>
        <authorList>
            <person name="Hahne J."/>
            <person name="Isele D."/>
            <person name="Lipski A."/>
        </authorList>
    </citation>
    <scope>NUCLEOTIDE SEQUENCE [LARGE SCALE GENOMIC DNA]</scope>
    <source>
        <strain evidence="2 3">JZ R-35</strain>
    </source>
</reference>
<dbReference type="Gene3D" id="3.10.310.70">
    <property type="match status" value="1"/>
</dbReference>